<evidence type="ECO:0000256" key="2">
    <source>
        <dbReference type="ARBA" id="ARBA00005336"/>
    </source>
</evidence>
<dbReference type="GO" id="GO:0008422">
    <property type="term" value="F:beta-glucosidase activity"/>
    <property type="evidence" value="ECO:0000318"/>
    <property type="project" value="GO_Central"/>
</dbReference>
<comment type="caution">
    <text evidence="10">The sequence shown here is derived from an EMBL/GenBank/DDBJ whole genome shotgun (WGS) entry which is preliminary data.</text>
</comment>
<evidence type="ECO:0000256" key="1">
    <source>
        <dbReference type="ARBA" id="ARBA00000448"/>
    </source>
</evidence>
<dbReference type="OrthoDB" id="47059at2759"/>
<evidence type="ECO:0000259" key="8">
    <source>
        <dbReference type="Pfam" id="PF00933"/>
    </source>
</evidence>
<dbReference type="AlphaFoldDB" id="A0A2C9V1F5"/>
<proteinExistence type="inferred from homology"/>
<gene>
    <name evidence="10" type="ORF">MANES_11G105100v8</name>
</gene>
<dbReference type="InterPro" id="IPR017853">
    <property type="entry name" value="GH"/>
</dbReference>
<dbReference type="Proteomes" id="UP000091857">
    <property type="component" value="Chromosome 11"/>
</dbReference>
<dbReference type="SUPFAM" id="SSF51445">
    <property type="entry name" value="(Trans)glycosidases"/>
    <property type="match status" value="1"/>
</dbReference>
<dbReference type="FunFam" id="3.20.20.300:FF:000003">
    <property type="entry name" value="Beta-D-glucan exohydrolase isoenzyme ExoI"/>
    <property type="match status" value="1"/>
</dbReference>
<dbReference type="InterPro" id="IPR036881">
    <property type="entry name" value="Glyco_hydro_3_C_sf"/>
</dbReference>
<dbReference type="InterPro" id="IPR002772">
    <property type="entry name" value="Glyco_hydro_3_C"/>
</dbReference>
<dbReference type="InterPro" id="IPR036962">
    <property type="entry name" value="Glyco_hydro_3_N_sf"/>
</dbReference>
<keyword evidence="4 7" id="KW-0732">Signal</keyword>
<dbReference type="InterPro" id="IPR051915">
    <property type="entry name" value="Cellulose_Degrad_GH3"/>
</dbReference>
<dbReference type="GO" id="GO:0009251">
    <property type="term" value="P:glucan catabolic process"/>
    <property type="evidence" value="ECO:0000318"/>
    <property type="project" value="GO_Central"/>
</dbReference>
<feature type="domain" description="Glycoside hydrolase family 3 N-terminal" evidence="8">
    <location>
        <begin position="49"/>
        <end position="378"/>
    </location>
</feature>
<name>A0A2C9V1F5_MANES</name>
<evidence type="ECO:0000259" key="9">
    <source>
        <dbReference type="Pfam" id="PF01915"/>
    </source>
</evidence>
<evidence type="ECO:0000256" key="4">
    <source>
        <dbReference type="ARBA" id="ARBA00022729"/>
    </source>
</evidence>
<dbReference type="PANTHER" id="PTHR30620">
    <property type="entry name" value="PERIPLASMIC BETA-GLUCOSIDASE-RELATED"/>
    <property type="match status" value="1"/>
</dbReference>
<evidence type="ECO:0000256" key="3">
    <source>
        <dbReference type="ARBA" id="ARBA00012744"/>
    </source>
</evidence>
<sequence>MGKLSIPILGFLLLFFLAAAAGDTKTYLKYKDPKQPLGVRIRDLMSRMTLQEKIGQMVQVELSVASPDAMKKYFIGSVLSGGGSVPAPKASPETWVKTVNNIQKAALSTRLGIPMIYGIDAVHGHNNVYNATIFPHNVGLGVTRDPQLVKRIGEATALEVRATGIPYAFAPCIAVCRDPRWGRCYESYSEDHRIVQAMTEIIPGLQGDIPANSRKGVPFVAPGKTKIAACAKHYVGDGGTTRGINENNTVISWKGLLNIHMPAYLNAISKGVATVMVSYSSWNGRKMHANQDLVTGFLKNKLKFRGFVISDWQGIDRITSPPKANYSYSVQAGVGAGIDMVMVPYNFTEFIDDLNFQVKNKIIPMSRIDDAVRRILRVKFTMGLFENPLADLSLANQLGSQEHRELAREAVRKSLVLLKNGESADEPLLPLPKKAPKILVAGSHADNLGYQCGGWTITWQGLGGNDLTSGTTVLNAIKNTVDPSTQVVYNENPDANFVKSNKFSYAIVVVGEPPYAETFGDSLNLTIPEPGSSTITNVCTSVKCVVIVISGRPVVIQPHLEHIDALVAAWLPGTEGQGVADVLFGDYGFTGKLARTWFKTVDQLPMNVGDPHYDPLFPFGFGLTTKPTKN</sequence>
<dbReference type="SUPFAM" id="SSF52279">
    <property type="entry name" value="Beta-D-glucan exohydrolase, C-terminal domain"/>
    <property type="match status" value="1"/>
</dbReference>
<dbReference type="Gene3D" id="3.20.20.300">
    <property type="entry name" value="Glycoside hydrolase, family 3, N-terminal domain"/>
    <property type="match status" value="1"/>
</dbReference>
<dbReference type="EMBL" id="CM004397">
    <property type="protein sequence ID" value="OAY37480.1"/>
    <property type="molecule type" value="Genomic_DNA"/>
</dbReference>
<dbReference type="FunFam" id="3.40.50.1700:FF:000002">
    <property type="entry name" value="Glycosyl hydrolase family protein"/>
    <property type="match status" value="1"/>
</dbReference>
<dbReference type="Gene3D" id="3.40.50.1700">
    <property type="entry name" value="Glycoside hydrolase family 3 C-terminal domain"/>
    <property type="match status" value="1"/>
</dbReference>
<dbReference type="STRING" id="3983.A0A2C9V1F5"/>
<keyword evidence="5" id="KW-0378">Hydrolase</keyword>
<dbReference type="InterPro" id="IPR001764">
    <property type="entry name" value="Glyco_hydro_3_N"/>
</dbReference>
<keyword evidence="6" id="KW-0326">Glycosidase</keyword>
<dbReference type="EC" id="3.2.1.21" evidence="3"/>
<evidence type="ECO:0000313" key="11">
    <source>
        <dbReference type="Proteomes" id="UP000091857"/>
    </source>
</evidence>
<feature type="chain" id="PRO_5013265649" description="beta-glucosidase" evidence="7">
    <location>
        <begin position="23"/>
        <end position="630"/>
    </location>
</feature>
<organism evidence="10 11">
    <name type="scientific">Manihot esculenta</name>
    <name type="common">Cassava</name>
    <name type="synonym">Jatropha manihot</name>
    <dbReference type="NCBI Taxonomy" id="3983"/>
    <lineage>
        <taxon>Eukaryota</taxon>
        <taxon>Viridiplantae</taxon>
        <taxon>Streptophyta</taxon>
        <taxon>Embryophyta</taxon>
        <taxon>Tracheophyta</taxon>
        <taxon>Spermatophyta</taxon>
        <taxon>Magnoliopsida</taxon>
        <taxon>eudicotyledons</taxon>
        <taxon>Gunneridae</taxon>
        <taxon>Pentapetalae</taxon>
        <taxon>rosids</taxon>
        <taxon>fabids</taxon>
        <taxon>Malpighiales</taxon>
        <taxon>Euphorbiaceae</taxon>
        <taxon>Crotonoideae</taxon>
        <taxon>Manihoteae</taxon>
        <taxon>Manihot</taxon>
    </lineage>
</organism>
<dbReference type="Pfam" id="PF01915">
    <property type="entry name" value="Glyco_hydro_3_C"/>
    <property type="match status" value="1"/>
</dbReference>
<feature type="signal peptide" evidence="7">
    <location>
        <begin position="1"/>
        <end position="22"/>
    </location>
</feature>
<comment type="catalytic activity">
    <reaction evidence="1">
        <text>Hydrolysis of terminal, non-reducing beta-D-glucosyl residues with release of beta-D-glucose.</text>
        <dbReference type="EC" id="3.2.1.21"/>
    </reaction>
</comment>
<feature type="domain" description="Glycoside hydrolase family 3 C-terminal" evidence="9">
    <location>
        <begin position="415"/>
        <end position="624"/>
    </location>
</feature>
<dbReference type="OMA" id="PMWVNAE"/>
<dbReference type="PANTHER" id="PTHR30620:SF16">
    <property type="entry name" value="LYSOSOMAL BETA GLUCOSIDASE"/>
    <property type="match status" value="1"/>
</dbReference>
<evidence type="ECO:0000313" key="10">
    <source>
        <dbReference type="EMBL" id="OAY37480.1"/>
    </source>
</evidence>
<protein>
    <recommendedName>
        <fullName evidence="3">beta-glucosidase</fullName>
        <ecNumber evidence="3">3.2.1.21</ecNumber>
    </recommendedName>
</protein>
<dbReference type="Gramene" id="Manes.11G105100.1.v8.1">
    <property type="protein sequence ID" value="Manes.11G105100.1.v8.1.CDS"/>
    <property type="gene ID" value="Manes.11G105100.v8.1"/>
</dbReference>
<evidence type="ECO:0000256" key="7">
    <source>
        <dbReference type="SAM" id="SignalP"/>
    </source>
</evidence>
<evidence type="ECO:0000256" key="6">
    <source>
        <dbReference type="ARBA" id="ARBA00023295"/>
    </source>
</evidence>
<dbReference type="PRINTS" id="PR00133">
    <property type="entry name" value="GLHYDRLASE3"/>
</dbReference>
<accession>A0A2C9V1F5</accession>
<evidence type="ECO:0000256" key="5">
    <source>
        <dbReference type="ARBA" id="ARBA00022801"/>
    </source>
</evidence>
<dbReference type="Pfam" id="PF00933">
    <property type="entry name" value="Glyco_hydro_3"/>
    <property type="match status" value="1"/>
</dbReference>
<reference evidence="11" key="1">
    <citation type="journal article" date="2016" name="Nat. Biotechnol.">
        <title>Sequencing wild and cultivated cassava and related species reveals extensive interspecific hybridization and genetic diversity.</title>
        <authorList>
            <person name="Bredeson J.V."/>
            <person name="Lyons J.B."/>
            <person name="Prochnik S.E."/>
            <person name="Wu G.A."/>
            <person name="Ha C.M."/>
            <person name="Edsinger-Gonzales E."/>
            <person name="Grimwood J."/>
            <person name="Schmutz J."/>
            <person name="Rabbi I.Y."/>
            <person name="Egesi C."/>
            <person name="Nauluvula P."/>
            <person name="Lebot V."/>
            <person name="Ndunguru J."/>
            <person name="Mkamilo G."/>
            <person name="Bart R.S."/>
            <person name="Setter T.L."/>
            <person name="Gleadow R.M."/>
            <person name="Kulakow P."/>
            <person name="Ferguson M.E."/>
            <person name="Rounsley S."/>
            <person name="Rokhsar D.S."/>
        </authorList>
    </citation>
    <scope>NUCLEOTIDE SEQUENCE [LARGE SCALE GENOMIC DNA]</scope>
    <source>
        <strain evidence="11">cv. AM560-2</strain>
    </source>
</reference>
<comment type="similarity">
    <text evidence="2">Belongs to the glycosyl hydrolase 3 family.</text>
</comment>
<keyword evidence="11" id="KW-1185">Reference proteome</keyword>